<gene>
    <name evidence="1" type="ORF">ADIS_3565</name>
</gene>
<evidence type="ECO:0000313" key="1">
    <source>
        <dbReference type="EMBL" id="EON75977.1"/>
    </source>
</evidence>
<dbReference type="EMBL" id="AQHR01000091">
    <property type="protein sequence ID" value="EON75977.1"/>
    <property type="molecule type" value="Genomic_DNA"/>
</dbReference>
<name>R7ZPG3_9BACT</name>
<evidence type="ECO:0000313" key="2">
    <source>
        <dbReference type="Proteomes" id="UP000013909"/>
    </source>
</evidence>
<proteinExistence type="predicted"/>
<dbReference type="Proteomes" id="UP000013909">
    <property type="component" value="Unassembled WGS sequence"/>
</dbReference>
<accession>R7ZPG3</accession>
<organism evidence="1 2">
    <name type="scientific">Lunatimonas lonarensis</name>
    <dbReference type="NCBI Taxonomy" id="1232681"/>
    <lineage>
        <taxon>Bacteria</taxon>
        <taxon>Pseudomonadati</taxon>
        <taxon>Bacteroidota</taxon>
        <taxon>Cytophagia</taxon>
        <taxon>Cytophagales</taxon>
        <taxon>Cyclobacteriaceae</taxon>
    </lineage>
</organism>
<sequence>MITGREKFGPSGCRGGLSLEDFRSWSGLLQVEELTSLDSFYNPSVEGIGEKSFEGGDFFGGLAKALSEFIEQEFAVGQPFNLLATVEEPKEEIKDKGPEEFEFLGYDVVNQQLGHSVLVHLGWLIAEAGTNVNAYGLLPDLATATQAVNDFKDHFPGMETAEGVIVGIWRSVRSADSHVDVGDADAVLATK</sequence>
<keyword evidence="2" id="KW-1185">Reference proteome</keyword>
<dbReference type="AlphaFoldDB" id="R7ZPG3"/>
<protein>
    <submittedName>
        <fullName evidence="1">Uncharacterized protein</fullName>
    </submittedName>
</protein>
<comment type="caution">
    <text evidence="1">The sequence shown here is derived from an EMBL/GenBank/DDBJ whole genome shotgun (WGS) entry which is preliminary data.</text>
</comment>
<reference evidence="1 2" key="1">
    <citation type="submission" date="2013-02" db="EMBL/GenBank/DDBJ databases">
        <title>A novel strain isolated from Lonar lake, Maharashtra, India.</title>
        <authorList>
            <person name="Singh A."/>
        </authorList>
    </citation>
    <scope>NUCLEOTIDE SEQUENCE [LARGE SCALE GENOMIC DNA]</scope>
    <source>
        <strain evidence="1 2">AK24</strain>
    </source>
</reference>